<keyword evidence="6" id="KW-0285">Flavoprotein</keyword>
<keyword evidence="11 19" id="KW-0560">Oxidoreductase</keyword>
<dbReference type="EMBL" id="MASI01000003">
    <property type="protein sequence ID" value="ODA67486.1"/>
    <property type="molecule type" value="Genomic_DNA"/>
</dbReference>
<keyword evidence="5" id="KW-0028">Amino-acid biosynthesis</keyword>
<dbReference type="EC" id="1.4.7.1" evidence="19"/>
<comment type="pathway">
    <text evidence="16">Amino-acid biosynthesis.</text>
</comment>
<evidence type="ECO:0000256" key="14">
    <source>
        <dbReference type="ARBA" id="ARBA00023164"/>
    </source>
</evidence>
<keyword evidence="10" id="KW-0315">Glutamine amidotransferase</keyword>
<evidence type="ECO:0000313" key="20">
    <source>
        <dbReference type="Proteomes" id="UP000095087"/>
    </source>
</evidence>
<name>A0A1E2RZ20_9HYPH</name>
<keyword evidence="20" id="KW-1185">Reference proteome</keyword>
<evidence type="ECO:0000256" key="1">
    <source>
        <dbReference type="ARBA" id="ARBA00001917"/>
    </source>
</evidence>
<organism evidence="19 20">
    <name type="scientific">Methyloligella halotolerans</name>
    <dbReference type="NCBI Taxonomy" id="1177755"/>
    <lineage>
        <taxon>Bacteria</taxon>
        <taxon>Pseudomonadati</taxon>
        <taxon>Pseudomonadota</taxon>
        <taxon>Alphaproteobacteria</taxon>
        <taxon>Hyphomicrobiales</taxon>
        <taxon>Hyphomicrobiaceae</taxon>
        <taxon>Methyloligella</taxon>
    </lineage>
</organism>
<evidence type="ECO:0000256" key="4">
    <source>
        <dbReference type="ARBA" id="ARBA00009716"/>
    </source>
</evidence>
<evidence type="ECO:0000313" key="19">
    <source>
        <dbReference type="EMBL" id="ODA67486.1"/>
    </source>
</evidence>
<dbReference type="InterPro" id="IPR051394">
    <property type="entry name" value="Glutamate_Synthase"/>
</dbReference>
<proteinExistence type="inferred from homology"/>
<evidence type="ECO:0000256" key="12">
    <source>
        <dbReference type="ARBA" id="ARBA00023004"/>
    </source>
</evidence>
<dbReference type="Pfam" id="PF01493">
    <property type="entry name" value="GXGXG"/>
    <property type="match status" value="1"/>
</dbReference>
<dbReference type="Gene3D" id="2.160.20.60">
    <property type="entry name" value="Glutamate synthase, alpha subunit, C-terminal domain"/>
    <property type="match status" value="1"/>
</dbReference>
<comment type="similarity">
    <text evidence="4">Belongs to the glutamate synthase family.</text>
</comment>
<keyword evidence="13" id="KW-0411">Iron-sulfur</keyword>
<protein>
    <submittedName>
        <fullName evidence="19">Ferredoxin-dependent glutamate synthase 1</fullName>
        <ecNumber evidence="19">1.4.7.1</ecNumber>
    </submittedName>
</protein>
<evidence type="ECO:0000256" key="7">
    <source>
        <dbReference type="ARBA" id="ARBA00022643"/>
    </source>
</evidence>
<evidence type="ECO:0000256" key="10">
    <source>
        <dbReference type="ARBA" id="ARBA00022962"/>
    </source>
</evidence>
<dbReference type="GO" id="GO:0016041">
    <property type="term" value="F:glutamate synthase (ferredoxin) activity"/>
    <property type="evidence" value="ECO:0007669"/>
    <property type="project" value="UniProtKB-EC"/>
</dbReference>
<dbReference type="Proteomes" id="UP000095087">
    <property type="component" value="Unassembled WGS sequence"/>
</dbReference>
<evidence type="ECO:0000256" key="8">
    <source>
        <dbReference type="ARBA" id="ARBA00022723"/>
    </source>
</evidence>
<dbReference type="InterPro" id="IPR002489">
    <property type="entry name" value="Glu_synth_asu_C"/>
</dbReference>
<evidence type="ECO:0000256" key="6">
    <source>
        <dbReference type="ARBA" id="ARBA00022630"/>
    </source>
</evidence>
<evidence type="ECO:0000259" key="18">
    <source>
        <dbReference type="Pfam" id="PF01645"/>
    </source>
</evidence>
<dbReference type="GO" id="GO:0046872">
    <property type="term" value="F:metal ion binding"/>
    <property type="evidence" value="ECO:0007669"/>
    <property type="project" value="UniProtKB-KW"/>
</dbReference>
<keyword evidence="7" id="KW-0288">FMN</keyword>
<evidence type="ECO:0000256" key="9">
    <source>
        <dbReference type="ARBA" id="ARBA00022827"/>
    </source>
</evidence>
<keyword evidence="14" id="KW-0314">Glutamate biosynthesis</keyword>
<dbReference type="InterPro" id="IPR036485">
    <property type="entry name" value="Glu_synth_asu_C_sf"/>
</dbReference>
<dbReference type="Gene3D" id="3.20.20.70">
    <property type="entry name" value="Aldolase class I"/>
    <property type="match status" value="1"/>
</dbReference>
<feature type="domain" description="Glutamate synthase alpha subunit C-terminal" evidence="17">
    <location>
        <begin position="239"/>
        <end position="425"/>
    </location>
</feature>
<evidence type="ECO:0000256" key="3">
    <source>
        <dbReference type="ARBA" id="ARBA00001974"/>
    </source>
</evidence>
<evidence type="ECO:0000256" key="2">
    <source>
        <dbReference type="ARBA" id="ARBA00001927"/>
    </source>
</evidence>
<dbReference type="GO" id="GO:0051538">
    <property type="term" value="F:3 iron, 4 sulfur cluster binding"/>
    <property type="evidence" value="ECO:0007669"/>
    <property type="project" value="UniProtKB-KW"/>
</dbReference>
<evidence type="ECO:0000256" key="13">
    <source>
        <dbReference type="ARBA" id="ARBA00023014"/>
    </source>
</evidence>
<comment type="cofactor">
    <cofactor evidence="3">
        <name>FAD</name>
        <dbReference type="ChEBI" id="CHEBI:57692"/>
    </cofactor>
</comment>
<evidence type="ECO:0000256" key="11">
    <source>
        <dbReference type="ARBA" id="ARBA00023002"/>
    </source>
</evidence>
<evidence type="ECO:0000259" key="17">
    <source>
        <dbReference type="Pfam" id="PF01493"/>
    </source>
</evidence>
<dbReference type="FunFam" id="2.160.20.60:FF:000001">
    <property type="entry name" value="Glutamate synthase, large subunit"/>
    <property type="match status" value="1"/>
</dbReference>
<comment type="cofactor">
    <cofactor evidence="2">
        <name>[3Fe-4S] cluster</name>
        <dbReference type="ChEBI" id="CHEBI:21137"/>
    </cofactor>
</comment>
<dbReference type="PANTHER" id="PTHR43100">
    <property type="entry name" value="GLUTAMATE SYNTHASE [NADPH] SMALL CHAIN"/>
    <property type="match status" value="1"/>
</dbReference>
<dbReference type="PATRIC" id="fig|1177755.3.peg.1522"/>
<accession>A0A1E2RZ20</accession>
<keyword evidence="8" id="KW-0479">Metal-binding</keyword>
<evidence type="ECO:0000256" key="16">
    <source>
        <dbReference type="ARBA" id="ARBA00029440"/>
    </source>
</evidence>
<dbReference type="CDD" id="cd00982">
    <property type="entry name" value="gltB_C"/>
    <property type="match status" value="1"/>
</dbReference>
<keyword evidence="15" id="KW-0003">3Fe-4S</keyword>
<sequence>MKLVSEIGVGTVAAGVAKAKADHVTIAGFEGGTGASPLTSIKHAGSPWEIGLAETQQTLVLNGLRSRIAVQVDGGLRTGRDVLVGALLGADEFGFATAPLIAVGCIMMRKCHLNTCPVGIATQDPVLRKLFSGAPEHVINYFFFMAEEVREYMAALGFTKLEELIGRSEILDKSEAIDHWKARGLDFSRIFHKPQVGPEVSLSNTERQDHELEEVLDRKFIELSKDALENRKPVKLDLPIKNIDRTAGAMLSGEVATRYGHKGLSEDTIWITLRGSAGQSFGAWLAHGVTLDLIGEGNDYVGKGLSGGRIIVRPPEEAKIVPEESIIVGNTVLYGAITGECYFHGVAGERFGVRNSGALAVVEGTGDHGCEYMTGGVVVVLGGTGRNFAAGMSGGVAYVLDEAGDFEQRCNMAMVDLEPIPAEEQFNAQDQHQINDMESHGLVDLTDMTKDDEKRLRQLIQNHLHYTGSKRARQILENWGEYLPKFIKVMPVEYRRALEEMAEAQAAEDTGLAELEVGMPDAK</sequence>
<dbReference type="CDD" id="cd02808">
    <property type="entry name" value="GltS_FMN"/>
    <property type="match status" value="1"/>
</dbReference>
<dbReference type="InterPro" id="IPR013785">
    <property type="entry name" value="Aldolase_TIM"/>
</dbReference>
<comment type="cofactor">
    <cofactor evidence="1">
        <name>FMN</name>
        <dbReference type="ChEBI" id="CHEBI:58210"/>
    </cofactor>
</comment>
<dbReference type="InterPro" id="IPR002932">
    <property type="entry name" value="Glu_synthdom"/>
</dbReference>
<reference evidence="19 20" key="1">
    <citation type="submission" date="2016-07" db="EMBL/GenBank/DDBJ databases">
        <title>Draft genome sequence of Methyloligella halotolerans C2T (VKM B-2706T=CCUG 61687T=DSM 25045T), a halotolerant polyhydroxybutyrate accumulating methylotroph.</title>
        <authorList>
            <person name="Vasilenko O.V."/>
            <person name="Doronina N.V."/>
            <person name="Poroshina M.N."/>
            <person name="Tarlachkov S.V."/>
            <person name="Trotsenko Y.A."/>
        </authorList>
    </citation>
    <scope>NUCLEOTIDE SEQUENCE [LARGE SCALE GENOMIC DNA]</scope>
    <source>
        <strain evidence="19 20">VKM B-2706</strain>
    </source>
</reference>
<feature type="domain" description="Glutamate synthase" evidence="18">
    <location>
        <begin position="2"/>
        <end position="158"/>
    </location>
</feature>
<gene>
    <name evidence="19" type="ORF">A7A08_01518</name>
</gene>
<evidence type="ECO:0000256" key="5">
    <source>
        <dbReference type="ARBA" id="ARBA00022605"/>
    </source>
</evidence>
<evidence type="ECO:0000256" key="15">
    <source>
        <dbReference type="ARBA" id="ARBA00023291"/>
    </source>
</evidence>
<comment type="caution">
    <text evidence="19">The sequence shown here is derived from an EMBL/GenBank/DDBJ whole genome shotgun (WGS) entry which is preliminary data.</text>
</comment>
<dbReference type="Pfam" id="PF01645">
    <property type="entry name" value="Glu_synthase"/>
    <property type="match status" value="1"/>
</dbReference>
<dbReference type="GO" id="GO:0006537">
    <property type="term" value="P:glutamate biosynthetic process"/>
    <property type="evidence" value="ECO:0007669"/>
    <property type="project" value="UniProtKB-KW"/>
</dbReference>
<keyword evidence="9" id="KW-0274">FAD</keyword>
<dbReference type="PANTHER" id="PTHR43100:SF1">
    <property type="entry name" value="GLUTAMATE SYNTHASE [NADPH] SMALL CHAIN"/>
    <property type="match status" value="1"/>
</dbReference>
<dbReference type="SUPFAM" id="SSF51395">
    <property type="entry name" value="FMN-linked oxidoreductases"/>
    <property type="match status" value="1"/>
</dbReference>
<dbReference type="AlphaFoldDB" id="A0A1E2RZ20"/>
<keyword evidence="12" id="KW-0408">Iron</keyword>
<dbReference type="SUPFAM" id="SSF69336">
    <property type="entry name" value="Alpha subunit of glutamate synthase, C-terminal domain"/>
    <property type="match status" value="1"/>
</dbReference>
<dbReference type="STRING" id="1177755.A7A08_01518"/>